<dbReference type="GO" id="GO:0000271">
    <property type="term" value="P:polysaccharide biosynthetic process"/>
    <property type="evidence" value="ECO:0007669"/>
    <property type="project" value="InterPro"/>
</dbReference>
<evidence type="ECO:0000259" key="7">
    <source>
        <dbReference type="Pfam" id="PF04138"/>
    </source>
</evidence>
<comment type="similarity">
    <text evidence="2">Belongs to the GtrA family.</text>
</comment>
<accession>A0A6G7XEX9</accession>
<dbReference type="GO" id="GO:0005886">
    <property type="term" value="C:plasma membrane"/>
    <property type="evidence" value="ECO:0007669"/>
    <property type="project" value="TreeGrafter"/>
</dbReference>
<evidence type="ECO:0000256" key="1">
    <source>
        <dbReference type="ARBA" id="ARBA00004141"/>
    </source>
</evidence>
<dbReference type="InterPro" id="IPR007267">
    <property type="entry name" value="GtrA_DPMS_TM"/>
</dbReference>
<evidence type="ECO:0000256" key="5">
    <source>
        <dbReference type="ARBA" id="ARBA00023136"/>
    </source>
</evidence>
<keyword evidence="4 6" id="KW-1133">Transmembrane helix</keyword>
<feature type="transmembrane region" description="Helical" evidence="6">
    <location>
        <begin position="83"/>
        <end position="110"/>
    </location>
</feature>
<name>A0A6G7XEX9_9MICO</name>
<dbReference type="InterPro" id="IPR051401">
    <property type="entry name" value="GtrA_CellWall_Glycosyl"/>
</dbReference>
<organism evidence="8 9">
    <name type="scientific">Leucobacter viscericola</name>
    <dbReference type="NCBI Taxonomy" id="2714935"/>
    <lineage>
        <taxon>Bacteria</taxon>
        <taxon>Bacillati</taxon>
        <taxon>Actinomycetota</taxon>
        <taxon>Actinomycetes</taxon>
        <taxon>Micrococcales</taxon>
        <taxon>Microbacteriaceae</taxon>
        <taxon>Leucobacter</taxon>
    </lineage>
</organism>
<evidence type="ECO:0000256" key="3">
    <source>
        <dbReference type="ARBA" id="ARBA00022692"/>
    </source>
</evidence>
<keyword evidence="3 6" id="KW-0812">Transmembrane</keyword>
<evidence type="ECO:0000256" key="2">
    <source>
        <dbReference type="ARBA" id="ARBA00009399"/>
    </source>
</evidence>
<gene>
    <name evidence="8" type="ORF">G7068_07315</name>
</gene>
<dbReference type="KEGG" id="lvi:G7068_07315"/>
<dbReference type="AlphaFoldDB" id="A0A6G7XEX9"/>
<evidence type="ECO:0000313" key="8">
    <source>
        <dbReference type="EMBL" id="QIK63026.1"/>
    </source>
</evidence>
<evidence type="ECO:0000313" key="9">
    <source>
        <dbReference type="Proteomes" id="UP000502677"/>
    </source>
</evidence>
<evidence type="ECO:0000256" key="6">
    <source>
        <dbReference type="SAM" id="Phobius"/>
    </source>
</evidence>
<comment type="subcellular location">
    <subcellularLocation>
        <location evidence="1">Membrane</location>
        <topology evidence="1">Multi-pass membrane protein</topology>
    </subcellularLocation>
</comment>
<keyword evidence="5 6" id="KW-0472">Membrane</keyword>
<dbReference type="RefSeq" id="WP_166290658.1">
    <property type="nucleotide sequence ID" value="NZ_CP049863.1"/>
</dbReference>
<reference evidence="8 9" key="1">
    <citation type="submission" date="2020-03" db="EMBL/GenBank/DDBJ databases">
        <title>Leucobacter sp. nov., isolated from beetles.</title>
        <authorList>
            <person name="Hyun D.-W."/>
            <person name="Bae J.-W."/>
        </authorList>
    </citation>
    <scope>NUCLEOTIDE SEQUENCE [LARGE SCALE GENOMIC DNA]</scope>
    <source>
        <strain evidence="8 9">HDW9C</strain>
    </source>
</reference>
<dbReference type="PANTHER" id="PTHR38459:SF1">
    <property type="entry name" value="PROPHAGE BACTOPRENOL-LINKED GLUCOSE TRANSLOCASE HOMOLOG"/>
    <property type="match status" value="1"/>
</dbReference>
<dbReference type="PANTHER" id="PTHR38459">
    <property type="entry name" value="PROPHAGE BACTOPRENOL-LINKED GLUCOSE TRANSLOCASE HOMOLOG"/>
    <property type="match status" value="1"/>
</dbReference>
<dbReference type="Pfam" id="PF04138">
    <property type="entry name" value="GtrA_DPMS_TM"/>
    <property type="match status" value="1"/>
</dbReference>
<feature type="transmembrane region" description="Helical" evidence="6">
    <location>
        <begin position="16"/>
        <end position="39"/>
    </location>
</feature>
<sequence>MPQISQRLKQVAKVGVKFLIVGGISTLIEVAAFNLLLFAAGWDLVPAKIAASLIALINAYFGNREWAFRHRERRQRTDEVVRFLIVNLLCTGLGAALVWIGVEAAALILNREIGPYITNFVNLASIVVVVLVRFLFYNRFVFRPGQPKTGQQSGKLDLQAAETAS</sequence>
<proteinExistence type="inferred from homology"/>
<feature type="transmembrane region" description="Helical" evidence="6">
    <location>
        <begin position="116"/>
        <end position="136"/>
    </location>
</feature>
<feature type="transmembrane region" description="Helical" evidence="6">
    <location>
        <begin position="45"/>
        <end position="62"/>
    </location>
</feature>
<evidence type="ECO:0000256" key="4">
    <source>
        <dbReference type="ARBA" id="ARBA00022989"/>
    </source>
</evidence>
<dbReference type="Proteomes" id="UP000502677">
    <property type="component" value="Chromosome"/>
</dbReference>
<protein>
    <submittedName>
        <fullName evidence="8">GtrA family protein</fullName>
    </submittedName>
</protein>
<keyword evidence="9" id="KW-1185">Reference proteome</keyword>
<dbReference type="EMBL" id="CP049863">
    <property type="protein sequence ID" value="QIK63026.1"/>
    <property type="molecule type" value="Genomic_DNA"/>
</dbReference>
<feature type="domain" description="GtrA/DPMS transmembrane" evidence="7">
    <location>
        <begin position="17"/>
        <end position="142"/>
    </location>
</feature>